<evidence type="ECO:0000259" key="5">
    <source>
        <dbReference type="Pfam" id="PF01494"/>
    </source>
</evidence>
<dbReference type="Gene3D" id="3.40.30.120">
    <property type="match status" value="1"/>
</dbReference>
<keyword evidence="3" id="KW-0274">FAD</keyword>
<dbReference type="Pfam" id="PF01494">
    <property type="entry name" value="FAD_binding_3"/>
    <property type="match status" value="1"/>
</dbReference>
<dbReference type="InterPro" id="IPR002938">
    <property type="entry name" value="FAD-bd"/>
</dbReference>
<evidence type="ECO:0000256" key="4">
    <source>
        <dbReference type="SAM" id="MobiDB-lite"/>
    </source>
</evidence>
<keyword evidence="2" id="KW-0285">Flavoprotein</keyword>
<dbReference type="InterPro" id="IPR036188">
    <property type="entry name" value="FAD/NAD-bd_sf"/>
</dbReference>
<feature type="domain" description="FAD-binding" evidence="5">
    <location>
        <begin position="8"/>
        <end position="341"/>
    </location>
</feature>
<reference evidence="6 7" key="1">
    <citation type="journal article" date="2019" name="Int. J. Syst. Evol. Microbiol.">
        <title>The Global Catalogue of Microorganisms (GCM) 10K type strain sequencing project: providing services to taxonomists for standard genome sequencing and annotation.</title>
        <authorList>
            <consortium name="The Broad Institute Genomics Platform"/>
            <consortium name="The Broad Institute Genome Sequencing Center for Infectious Disease"/>
            <person name="Wu L."/>
            <person name="Ma J."/>
        </authorList>
    </citation>
    <scope>NUCLEOTIDE SEQUENCE [LARGE SCALE GENOMIC DNA]</scope>
    <source>
        <strain evidence="6 7">JCM 3325</strain>
    </source>
</reference>
<dbReference type="Gene3D" id="3.50.50.60">
    <property type="entry name" value="FAD/NAD(P)-binding domain"/>
    <property type="match status" value="1"/>
</dbReference>
<evidence type="ECO:0000256" key="2">
    <source>
        <dbReference type="ARBA" id="ARBA00022630"/>
    </source>
</evidence>
<dbReference type="InterPro" id="IPR050641">
    <property type="entry name" value="RIFMO-like"/>
</dbReference>
<evidence type="ECO:0000256" key="3">
    <source>
        <dbReference type="ARBA" id="ARBA00022827"/>
    </source>
</evidence>
<name>A0ABN3JPC9_9ACTN</name>
<keyword evidence="7" id="KW-1185">Reference proteome</keyword>
<evidence type="ECO:0000256" key="1">
    <source>
        <dbReference type="ARBA" id="ARBA00001974"/>
    </source>
</evidence>
<dbReference type="RefSeq" id="WP_344593302.1">
    <property type="nucleotide sequence ID" value="NZ_BAAARW010000021.1"/>
</dbReference>
<dbReference type="Gene3D" id="3.30.70.2450">
    <property type="match status" value="1"/>
</dbReference>
<feature type="region of interest" description="Disordered" evidence="4">
    <location>
        <begin position="397"/>
        <end position="416"/>
    </location>
</feature>
<organism evidence="6 7">
    <name type="scientific">Actinomadura vinacea</name>
    <dbReference type="NCBI Taxonomy" id="115336"/>
    <lineage>
        <taxon>Bacteria</taxon>
        <taxon>Bacillati</taxon>
        <taxon>Actinomycetota</taxon>
        <taxon>Actinomycetes</taxon>
        <taxon>Streptosporangiales</taxon>
        <taxon>Thermomonosporaceae</taxon>
        <taxon>Actinomadura</taxon>
    </lineage>
</organism>
<dbReference type="EMBL" id="BAAARW010000021">
    <property type="protein sequence ID" value="GAA2436499.1"/>
    <property type="molecule type" value="Genomic_DNA"/>
</dbReference>
<proteinExistence type="predicted"/>
<accession>A0ABN3JPC9</accession>
<comment type="caution">
    <text evidence="6">The sequence shown here is derived from an EMBL/GenBank/DDBJ whole genome shotgun (WGS) entry which is preliminary data.</text>
</comment>
<dbReference type="Proteomes" id="UP001501231">
    <property type="component" value="Unassembled WGS sequence"/>
</dbReference>
<evidence type="ECO:0000313" key="7">
    <source>
        <dbReference type="Proteomes" id="UP001501231"/>
    </source>
</evidence>
<dbReference type="PRINTS" id="PR00420">
    <property type="entry name" value="RNGMNOXGNASE"/>
</dbReference>
<dbReference type="NCBIfam" id="NF006002">
    <property type="entry name" value="PRK08132.1"/>
    <property type="match status" value="1"/>
</dbReference>
<dbReference type="PANTHER" id="PTHR43004:SF19">
    <property type="entry name" value="BINDING MONOOXYGENASE, PUTATIVE (JCVI)-RELATED"/>
    <property type="match status" value="1"/>
</dbReference>
<dbReference type="SUPFAM" id="SSF51905">
    <property type="entry name" value="FAD/NAD(P)-binding domain"/>
    <property type="match status" value="1"/>
</dbReference>
<dbReference type="PANTHER" id="PTHR43004">
    <property type="entry name" value="TRK SYSTEM POTASSIUM UPTAKE PROTEIN"/>
    <property type="match status" value="1"/>
</dbReference>
<sequence>MDTALTHAVAVIGAGPVGQTTALLLARWGLRVILLDRRPERDPIGSKAICQQRDVLDVWATLGAEAIAREGLTWSTARTYNRDAELFSWSFADAGRSPLPPYVNLSQARTEEILDTRIASDDRIEVGWNKEVTGLRQDDDGVSLECADGSVTRAAYAVACSGARGGGIRELLGLDFPGLSFEDRFLICDIRADLPGWENERRFYFDPPWNPGRQVLIHPCPGSTYRIDWQVPPGFDLAAEEASGGLDRRIRQIIGDRPYEIVWRSVYRFHSRVVDRMRVGRVLLAGDCAHLLAPFGARGLNSGVPDAENAAWKIAFVANGWAPPELLETYQAERHAAALENLEITTATMRFLIPQDEAGWRARREILDAAAGSPATAAATVDSGRFAEPFWYVDSPLTTPEPGRPFGGRPPKGHAPAPAPGVITPDAPVTIAGRPDVSRLRQIVREGLTLLVAGDRDTGSPGDAARRAARAPLTVLGIDDVDPSGELAEALAARPGESWLIRPDAHIAAILPDADPARVTAAVRRALAMASPGDALPADV</sequence>
<evidence type="ECO:0000313" key="6">
    <source>
        <dbReference type="EMBL" id="GAA2436499.1"/>
    </source>
</evidence>
<protein>
    <submittedName>
        <fullName evidence="6">FAD-dependent oxidoreductase</fullName>
    </submittedName>
</protein>
<comment type="cofactor">
    <cofactor evidence="1">
        <name>FAD</name>
        <dbReference type="ChEBI" id="CHEBI:57692"/>
    </cofactor>
</comment>
<gene>
    <name evidence="6" type="ORF">GCM10010191_59080</name>
</gene>